<proteinExistence type="predicted"/>
<name>A0ABV7ZI01_9HELI</name>
<dbReference type="InterPro" id="IPR021634">
    <property type="entry name" value="DUF3240"/>
</dbReference>
<sequence>MVFLDIYAPARLVDRLTDYLLEQGYSDFYLSPCFQYSAASLLKSPKEQVSGRKDYAHLRLCLLEDNARALAQEIKARCVPSALYLIPVTTL</sequence>
<organism evidence="1 2">
    <name type="scientific">Helicobacter baculiformis</name>
    <dbReference type="NCBI Taxonomy" id="427351"/>
    <lineage>
        <taxon>Bacteria</taxon>
        <taxon>Pseudomonadati</taxon>
        <taxon>Campylobacterota</taxon>
        <taxon>Epsilonproteobacteria</taxon>
        <taxon>Campylobacterales</taxon>
        <taxon>Helicobacteraceae</taxon>
        <taxon>Helicobacter</taxon>
    </lineage>
</organism>
<dbReference type="Pfam" id="PF11582">
    <property type="entry name" value="DUF3240"/>
    <property type="match status" value="1"/>
</dbReference>
<evidence type="ECO:0000313" key="1">
    <source>
        <dbReference type="EMBL" id="MFC3847279.1"/>
    </source>
</evidence>
<dbReference type="Gene3D" id="3.30.70.120">
    <property type="match status" value="1"/>
</dbReference>
<dbReference type="InterPro" id="IPR015867">
    <property type="entry name" value="N-reg_PII/ATP_PRibTrfase_C"/>
</dbReference>
<dbReference type="Proteomes" id="UP001595783">
    <property type="component" value="Unassembled WGS sequence"/>
</dbReference>
<accession>A0ABV7ZI01</accession>
<comment type="caution">
    <text evidence="1">The sequence shown here is derived from an EMBL/GenBank/DDBJ whole genome shotgun (WGS) entry which is preliminary data.</text>
</comment>
<reference evidence="2" key="1">
    <citation type="journal article" date="2019" name="Int. J. Syst. Evol. Microbiol.">
        <title>The Global Catalogue of Microorganisms (GCM) 10K type strain sequencing project: providing services to taxonomists for standard genome sequencing and annotation.</title>
        <authorList>
            <consortium name="The Broad Institute Genomics Platform"/>
            <consortium name="The Broad Institute Genome Sequencing Center for Infectious Disease"/>
            <person name="Wu L."/>
            <person name="Ma J."/>
        </authorList>
    </citation>
    <scope>NUCLEOTIDE SEQUENCE [LARGE SCALE GENOMIC DNA]</scope>
    <source>
        <strain evidence="2">CCUG 53816</strain>
    </source>
</reference>
<gene>
    <name evidence="1" type="ORF">ACFOPX_01850</name>
</gene>
<keyword evidence="2" id="KW-1185">Reference proteome</keyword>
<evidence type="ECO:0000313" key="2">
    <source>
        <dbReference type="Proteomes" id="UP001595783"/>
    </source>
</evidence>
<dbReference type="EMBL" id="JBHRZO010000009">
    <property type="protein sequence ID" value="MFC3847279.1"/>
    <property type="molecule type" value="Genomic_DNA"/>
</dbReference>
<dbReference type="RefSeq" id="WP_104751527.1">
    <property type="nucleotide sequence ID" value="NZ_FZMF01000001.1"/>
</dbReference>
<protein>
    <submittedName>
        <fullName evidence="1">DUF3240 family protein</fullName>
    </submittedName>
</protein>